<dbReference type="Gene3D" id="3.40.1620.10">
    <property type="entry name" value="YefM-like domain"/>
    <property type="match status" value="1"/>
</dbReference>
<protein>
    <submittedName>
        <fullName evidence="2">Type II toxin-antitoxin system Phd/YefM family antitoxin</fullName>
    </submittedName>
</protein>
<name>A0ABV7NI41_9SPHN</name>
<comment type="similarity">
    <text evidence="1">Belongs to the phD/YefM antitoxin family.</text>
</comment>
<sequence>MASRNRFRIDVGLHEAQLFTMLTVTEQQAKAQWSKFLVRARDGEEIIIMRDGKPYAKMVPLTTEQPPQPRSG</sequence>
<dbReference type="EMBL" id="JBHRVU010000004">
    <property type="protein sequence ID" value="MFC3442675.1"/>
    <property type="molecule type" value="Genomic_DNA"/>
</dbReference>
<accession>A0ABV7NI41</accession>
<evidence type="ECO:0000313" key="2">
    <source>
        <dbReference type="EMBL" id="MFC3442675.1"/>
    </source>
</evidence>
<evidence type="ECO:0000313" key="3">
    <source>
        <dbReference type="Proteomes" id="UP001595681"/>
    </source>
</evidence>
<dbReference type="Proteomes" id="UP001595681">
    <property type="component" value="Unassembled WGS sequence"/>
</dbReference>
<dbReference type="RefSeq" id="WP_380796890.1">
    <property type="nucleotide sequence ID" value="NZ_JBHRVU010000004.1"/>
</dbReference>
<comment type="caution">
    <text evidence="2">The sequence shown here is derived from an EMBL/GenBank/DDBJ whole genome shotgun (WGS) entry which is preliminary data.</text>
</comment>
<keyword evidence="3" id="KW-1185">Reference proteome</keyword>
<dbReference type="SUPFAM" id="SSF143120">
    <property type="entry name" value="YefM-like"/>
    <property type="match status" value="1"/>
</dbReference>
<evidence type="ECO:0000256" key="1">
    <source>
        <dbReference type="ARBA" id="ARBA00009981"/>
    </source>
</evidence>
<organism evidence="2 3">
    <name type="scientific">Sphingobium rhizovicinum</name>
    <dbReference type="NCBI Taxonomy" id="432308"/>
    <lineage>
        <taxon>Bacteria</taxon>
        <taxon>Pseudomonadati</taxon>
        <taxon>Pseudomonadota</taxon>
        <taxon>Alphaproteobacteria</taxon>
        <taxon>Sphingomonadales</taxon>
        <taxon>Sphingomonadaceae</taxon>
        <taxon>Sphingobium</taxon>
    </lineage>
</organism>
<proteinExistence type="inferred from homology"/>
<gene>
    <name evidence="2" type="ORF">ACFOKF_15980</name>
</gene>
<dbReference type="InterPro" id="IPR036165">
    <property type="entry name" value="YefM-like_sf"/>
</dbReference>
<reference evidence="3" key="1">
    <citation type="journal article" date="2019" name="Int. J. Syst. Evol. Microbiol.">
        <title>The Global Catalogue of Microorganisms (GCM) 10K type strain sequencing project: providing services to taxonomists for standard genome sequencing and annotation.</title>
        <authorList>
            <consortium name="The Broad Institute Genomics Platform"/>
            <consortium name="The Broad Institute Genome Sequencing Center for Infectious Disease"/>
            <person name="Wu L."/>
            <person name="Ma J."/>
        </authorList>
    </citation>
    <scope>NUCLEOTIDE SEQUENCE [LARGE SCALE GENOMIC DNA]</scope>
    <source>
        <strain evidence="3">CCM 7491</strain>
    </source>
</reference>